<organism evidence="3 4">
    <name type="scientific">Aphis craccivora</name>
    <name type="common">Cowpea aphid</name>
    <dbReference type="NCBI Taxonomy" id="307492"/>
    <lineage>
        <taxon>Eukaryota</taxon>
        <taxon>Metazoa</taxon>
        <taxon>Ecdysozoa</taxon>
        <taxon>Arthropoda</taxon>
        <taxon>Hexapoda</taxon>
        <taxon>Insecta</taxon>
        <taxon>Pterygota</taxon>
        <taxon>Neoptera</taxon>
        <taxon>Paraneoptera</taxon>
        <taxon>Hemiptera</taxon>
        <taxon>Sternorrhyncha</taxon>
        <taxon>Aphidomorpha</taxon>
        <taxon>Aphidoidea</taxon>
        <taxon>Aphididae</taxon>
        <taxon>Aphidini</taxon>
        <taxon>Aphis</taxon>
        <taxon>Aphis</taxon>
    </lineage>
</organism>
<accession>A0A6G0Y0U1</accession>
<comment type="caution">
    <text evidence="3">The sequence shown here is derived from an EMBL/GenBank/DDBJ whole genome shotgun (WGS) entry which is preliminary data.</text>
</comment>
<dbReference type="InterPro" id="IPR007527">
    <property type="entry name" value="Znf_SWIM"/>
</dbReference>
<dbReference type="PANTHER" id="PTHR47526:SF3">
    <property type="entry name" value="PHD-TYPE DOMAIN-CONTAINING PROTEIN"/>
    <property type="match status" value="1"/>
</dbReference>
<keyword evidence="1" id="KW-0479">Metal-binding</keyword>
<protein>
    <submittedName>
        <fullName evidence="3">SWIM-type domain-containing protein</fullName>
    </submittedName>
</protein>
<dbReference type="InterPro" id="IPR011604">
    <property type="entry name" value="PDDEXK-like_dom_sf"/>
</dbReference>
<dbReference type="EMBL" id="VUJU01007080">
    <property type="protein sequence ID" value="KAF0746778.1"/>
    <property type="molecule type" value="Genomic_DNA"/>
</dbReference>
<dbReference type="Gene3D" id="3.90.320.10">
    <property type="match status" value="1"/>
</dbReference>
<keyword evidence="4" id="KW-1185">Reference proteome</keyword>
<evidence type="ECO:0000313" key="3">
    <source>
        <dbReference type="EMBL" id="KAF0746778.1"/>
    </source>
</evidence>
<dbReference type="GO" id="GO:0008270">
    <property type="term" value="F:zinc ion binding"/>
    <property type="evidence" value="ECO:0007669"/>
    <property type="project" value="UniProtKB-KW"/>
</dbReference>
<proteinExistence type="predicted"/>
<dbReference type="PANTHER" id="PTHR47526">
    <property type="entry name" value="ATP-DEPENDENT DNA HELICASE"/>
    <property type="match status" value="1"/>
</dbReference>
<keyword evidence="1" id="KW-0863">Zinc-finger</keyword>
<dbReference type="GO" id="GO:0006281">
    <property type="term" value="P:DNA repair"/>
    <property type="evidence" value="ECO:0007669"/>
    <property type="project" value="UniProtKB-ARBA"/>
</dbReference>
<reference evidence="3 4" key="1">
    <citation type="submission" date="2019-08" db="EMBL/GenBank/DDBJ databases">
        <title>Whole genome of Aphis craccivora.</title>
        <authorList>
            <person name="Voronova N.V."/>
            <person name="Shulinski R.S."/>
            <person name="Bandarenka Y.V."/>
            <person name="Zhorov D.G."/>
            <person name="Warner D."/>
        </authorList>
    </citation>
    <scope>NUCLEOTIDE SEQUENCE [LARGE SCALE GENOMIC DNA]</scope>
    <source>
        <strain evidence="3">180601</strain>
        <tissue evidence="3">Whole Body</tissue>
    </source>
</reference>
<dbReference type="InterPro" id="IPR019080">
    <property type="entry name" value="YqaJ_viral_recombinase"/>
</dbReference>
<dbReference type="OrthoDB" id="6589834at2759"/>
<sequence length="296" mass="33763">MTDLYEIALLLSDIFFYAKCSVNSKNAIEGEQVLNSKQIVPCGKLVKEQIITIKALIIQTSHIREMPHEVSGNLKLGVKLEIIQVKCTCAAGASECCKHVVAILLCLNRTPISDIDTLSWTDVRCEWSRLKEPSLQQYSPVPIKQFCCCKPIIAPTCNRELLGEDIRSAFVFALPLSALALHTKGRNLICTEEGRLKNIDADSNIEISLKDKVYWKVVRQFRITGSRCYSLYTYNKSQKIEKQWALKASRYFWPKKFTDKFVKHGIEFESIARQLYSKTNNIKVYECGFITHSIKP</sequence>
<dbReference type="AlphaFoldDB" id="A0A6G0Y0U1"/>
<name>A0A6G0Y0U1_APHCR</name>
<dbReference type="Proteomes" id="UP000478052">
    <property type="component" value="Unassembled WGS sequence"/>
</dbReference>
<feature type="domain" description="SWIM-type" evidence="2">
    <location>
        <begin position="76"/>
        <end position="108"/>
    </location>
</feature>
<dbReference type="PROSITE" id="PS50966">
    <property type="entry name" value="ZF_SWIM"/>
    <property type="match status" value="1"/>
</dbReference>
<dbReference type="Pfam" id="PF09588">
    <property type="entry name" value="YqaJ"/>
    <property type="match status" value="1"/>
</dbReference>
<evidence type="ECO:0000259" key="2">
    <source>
        <dbReference type="PROSITE" id="PS50966"/>
    </source>
</evidence>
<dbReference type="InterPro" id="IPR011335">
    <property type="entry name" value="Restrct_endonuc-II-like"/>
</dbReference>
<evidence type="ECO:0000256" key="1">
    <source>
        <dbReference type="PROSITE-ProRule" id="PRU00325"/>
    </source>
</evidence>
<evidence type="ECO:0000313" key="4">
    <source>
        <dbReference type="Proteomes" id="UP000478052"/>
    </source>
</evidence>
<gene>
    <name evidence="3" type="ORF">FWK35_00028312</name>
</gene>
<keyword evidence="1" id="KW-0862">Zinc</keyword>
<dbReference type="SUPFAM" id="SSF52980">
    <property type="entry name" value="Restriction endonuclease-like"/>
    <property type="match status" value="1"/>
</dbReference>